<proteinExistence type="inferred from homology"/>
<sequence>MTYRNKSLHDERRRIWSKAFGDPSIRSYEQRATVYQQKLMAHITGLKGKPVNITRLFHLFTFDVMGDFAFGKSFGLLDTQEFGITQLLRTALIPLGFSFPVWFLRVLVAIPGATKDWWKFMDFCAGRLKTRLDQQSSVKTADITSALSLPLAGKQPTKAEWDLLTGDAQLIVIAGSDTTASTLSAMIFELVKSPRHIEILRQEVAPYMQASGEVLNQDITHLEHLNAVINETLRLHPPVPTALQRKTPPEGITVGETYIPGNTTVICPQYVMGRSEEIYERASEFVPERWTTRPEMITENDVFVPFSSGPYGCIGKHLALSIIRTTISKIVTTFDLSLGPGEDGRRFERDAKESFVMSFGDLDICFEERVGLFVELLQQDMSALWIF</sequence>
<dbReference type="PRINTS" id="PR00463">
    <property type="entry name" value="EP450I"/>
</dbReference>
<dbReference type="GO" id="GO:0004497">
    <property type="term" value="F:monooxygenase activity"/>
    <property type="evidence" value="ECO:0007669"/>
    <property type="project" value="UniProtKB-KW"/>
</dbReference>
<keyword evidence="7" id="KW-1133">Transmembrane helix</keyword>
<dbReference type="EMBL" id="JAPZBQ010000004">
    <property type="protein sequence ID" value="KAJ5334597.1"/>
    <property type="molecule type" value="Genomic_DNA"/>
</dbReference>
<evidence type="ECO:0000256" key="2">
    <source>
        <dbReference type="ARBA" id="ARBA00004370"/>
    </source>
</evidence>
<keyword evidence="9 12" id="KW-0408">Iron</keyword>
<dbReference type="Pfam" id="PF00067">
    <property type="entry name" value="p450"/>
    <property type="match status" value="1"/>
</dbReference>
<keyword evidence="6 12" id="KW-0479">Metal-binding</keyword>
<reference evidence="13" key="1">
    <citation type="submission" date="2022-12" db="EMBL/GenBank/DDBJ databases">
        <authorList>
            <person name="Petersen C."/>
        </authorList>
    </citation>
    <scope>NUCLEOTIDE SEQUENCE</scope>
    <source>
        <strain evidence="13">IBT 35673</strain>
    </source>
</reference>
<dbReference type="GO" id="GO:0016705">
    <property type="term" value="F:oxidoreductase activity, acting on paired donors, with incorporation or reduction of molecular oxygen"/>
    <property type="evidence" value="ECO:0007669"/>
    <property type="project" value="InterPro"/>
</dbReference>
<comment type="cofactor">
    <cofactor evidence="1 12">
        <name>heme</name>
        <dbReference type="ChEBI" id="CHEBI:30413"/>
    </cofactor>
</comment>
<dbReference type="GO" id="GO:0043386">
    <property type="term" value="P:mycotoxin biosynthetic process"/>
    <property type="evidence" value="ECO:0007669"/>
    <property type="project" value="UniProtKB-ARBA"/>
</dbReference>
<evidence type="ECO:0000256" key="7">
    <source>
        <dbReference type="ARBA" id="ARBA00022989"/>
    </source>
</evidence>
<evidence type="ECO:0000256" key="4">
    <source>
        <dbReference type="ARBA" id="ARBA00022617"/>
    </source>
</evidence>
<evidence type="ECO:0000256" key="8">
    <source>
        <dbReference type="ARBA" id="ARBA00023002"/>
    </source>
</evidence>
<dbReference type="AlphaFoldDB" id="A0A9W9QEK1"/>
<dbReference type="PRINTS" id="PR00385">
    <property type="entry name" value="P450"/>
</dbReference>
<name>A0A9W9QEK1_PENBR</name>
<dbReference type="InterPro" id="IPR050121">
    <property type="entry name" value="Cytochrome_P450_monoxygenase"/>
</dbReference>
<keyword evidence="8" id="KW-0560">Oxidoreductase</keyword>
<dbReference type="InterPro" id="IPR002401">
    <property type="entry name" value="Cyt_P450_E_grp-I"/>
</dbReference>
<reference evidence="13" key="2">
    <citation type="journal article" date="2023" name="IMA Fungus">
        <title>Comparative genomic study of the Penicillium genus elucidates a diverse pangenome and 15 lateral gene transfer events.</title>
        <authorList>
            <person name="Petersen C."/>
            <person name="Sorensen T."/>
            <person name="Nielsen M.R."/>
            <person name="Sondergaard T.E."/>
            <person name="Sorensen J.L."/>
            <person name="Fitzpatrick D.A."/>
            <person name="Frisvad J.C."/>
            <person name="Nielsen K.L."/>
        </authorList>
    </citation>
    <scope>NUCLEOTIDE SEQUENCE</scope>
    <source>
        <strain evidence="13">IBT 35673</strain>
    </source>
</reference>
<keyword evidence="4 12" id="KW-0349">Heme</keyword>
<keyword evidence="10" id="KW-0503">Monooxygenase</keyword>
<comment type="caution">
    <text evidence="13">The sequence shown here is derived from an EMBL/GenBank/DDBJ whole genome shotgun (WGS) entry which is preliminary data.</text>
</comment>
<keyword evidence="5" id="KW-0812">Transmembrane</keyword>
<keyword evidence="11" id="KW-0472">Membrane</keyword>
<organism evidence="13 14">
    <name type="scientific">Penicillium brevicompactum</name>
    <dbReference type="NCBI Taxonomy" id="5074"/>
    <lineage>
        <taxon>Eukaryota</taxon>
        <taxon>Fungi</taxon>
        <taxon>Dikarya</taxon>
        <taxon>Ascomycota</taxon>
        <taxon>Pezizomycotina</taxon>
        <taxon>Eurotiomycetes</taxon>
        <taxon>Eurotiomycetidae</taxon>
        <taxon>Eurotiales</taxon>
        <taxon>Aspergillaceae</taxon>
        <taxon>Penicillium</taxon>
    </lineage>
</organism>
<dbReference type="Proteomes" id="UP001147695">
    <property type="component" value="Unassembled WGS sequence"/>
</dbReference>
<dbReference type="InterPro" id="IPR036396">
    <property type="entry name" value="Cyt_P450_sf"/>
</dbReference>
<evidence type="ECO:0000313" key="13">
    <source>
        <dbReference type="EMBL" id="KAJ5334597.1"/>
    </source>
</evidence>
<dbReference type="GO" id="GO:0020037">
    <property type="term" value="F:heme binding"/>
    <property type="evidence" value="ECO:0007669"/>
    <property type="project" value="InterPro"/>
</dbReference>
<comment type="similarity">
    <text evidence="3">Belongs to the cytochrome P450 family.</text>
</comment>
<dbReference type="CDD" id="cd11061">
    <property type="entry name" value="CYP67-like"/>
    <property type="match status" value="1"/>
</dbReference>
<evidence type="ECO:0000313" key="14">
    <source>
        <dbReference type="Proteomes" id="UP001147695"/>
    </source>
</evidence>
<comment type="subcellular location">
    <subcellularLocation>
        <location evidence="2">Membrane</location>
    </subcellularLocation>
</comment>
<evidence type="ECO:0000256" key="9">
    <source>
        <dbReference type="ARBA" id="ARBA00023004"/>
    </source>
</evidence>
<evidence type="ECO:0000256" key="5">
    <source>
        <dbReference type="ARBA" id="ARBA00022692"/>
    </source>
</evidence>
<dbReference type="GO" id="GO:0016020">
    <property type="term" value="C:membrane"/>
    <property type="evidence" value="ECO:0007669"/>
    <property type="project" value="UniProtKB-SubCell"/>
</dbReference>
<evidence type="ECO:0000256" key="1">
    <source>
        <dbReference type="ARBA" id="ARBA00001971"/>
    </source>
</evidence>
<dbReference type="GO" id="GO:0005506">
    <property type="term" value="F:iron ion binding"/>
    <property type="evidence" value="ECO:0007669"/>
    <property type="project" value="InterPro"/>
</dbReference>
<evidence type="ECO:0000256" key="10">
    <source>
        <dbReference type="ARBA" id="ARBA00023033"/>
    </source>
</evidence>
<dbReference type="PANTHER" id="PTHR24305:SF112">
    <property type="entry name" value="L-ORNITHINE-N5-MONOOXYGENASE (EUROFUNG)"/>
    <property type="match status" value="1"/>
</dbReference>
<evidence type="ECO:0000256" key="11">
    <source>
        <dbReference type="ARBA" id="ARBA00023136"/>
    </source>
</evidence>
<dbReference type="SUPFAM" id="SSF48264">
    <property type="entry name" value="Cytochrome P450"/>
    <property type="match status" value="1"/>
</dbReference>
<dbReference type="PANTHER" id="PTHR24305">
    <property type="entry name" value="CYTOCHROME P450"/>
    <property type="match status" value="1"/>
</dbReference>
<dbReference type="InterPro" id="IPR001128">
    <property type="entry name" value="Cyt_P450"/>
</dbReference>
<gene>
    <name evidence="13" type="ORF">N7452_007000</name>
</gene>
<protein>
    <submittedName>
        <fullName evidence="13">L-ornithine-N5-monooxygenase</fullName>
    </submittedName>
</protein>
<evidence type="ECO:0000256" key="3">
    <source>
        <dbReference type="ARBA" id="ARBA00010617"/>
    </source>
</evidence>
<accession>A0A9W9QEK1</accession>
<evidence type="ECO:0000256" key="6">
    <source>
        <dbReference type="ARBA" id="ARBA00022723"/>
    </source>
</evidence>
<dbReference type="Gene3D" id="1.10.630.10">
    <property type="entry name" value="Cytochrome P450"/>
    <property type="match status" value="1"/>
</dbReference>
<feature type="binding site" description="axial binding residue" evidence="12">
    <location>
        <position position="313"/>
    </location>
    <ligand>
        <name>heme</name>
        <dbReference type="ChEBI" id="CHEBI:30413"/>
    </ligand>
    <ligandPart>
        <name>Fe</name>
        <dbReference type="ChEBI" id="CHEBI:18248"/>
    </ligandPart>
</feature>
<evidence type="ECO:0000256" key="12">
    <source>
        <dbReference type="PIRSR" id="PIRSR602401-1"/>
    </source>
</evidence>